<dbReference type="EMBL" id="CACRXK020013549">
    <property type="protein sequence ID" value="CAB4025337.1"/>
    <property type="molecule type" value="Genomic_DNA"/>
</dbReference>
<gene>
    <name evidence="1" type="ORF">PACLA_8A070093</name>
</gene>
<protein>
    <submittedName>
        <fullName evidence="1">Uncharacterized protein</fullName>
    </submittedName>
</protein>
<organism evidence="1 2">
    <name type="scientific">Paramuricea clavata</name>
    <name type="common">Red gorgonian</name>
    <name type="synonym">Violescent sea-whip</name>
    <dbReference type="NCBI Taxonomy" id="317549"/>
    <lineage>
        <taxon>Eukaryota</taxon>
        <taxon>Metazoa</taxon>
        <taxon>Cnidaria</taxon>
        <taxon>Anthozoa</taxon>
        <taxon>Octocorallia</taxon>
        <taxon>Malacalcyonacea</taxon>
        <taxon>Plexauridae</taxon>
        <taxon>Paramuricea</taxon>
    </lineage>
</organism>
<dbReference type="OrthoDB" id="6623668at2759"/>
<dbReference type="Proteomes" id="UP001152795">
    <property type="component" value="Unassembled WGS sequence"/>
</dbReference>
<dbReference type="AlphaFoldDB" id="A0A6S7J4Q7"/>
<feature type="non-terminal residue" evidence="1">
    <location>
        <position position="581"/>
    </location>
</feature>
<comment type="caution">
    <text evidence="1">The sequence shown here is derived from an EMBL/GenBank/DDBJ whole genome shotgun (WGS) entry which is preliminary data.</text>
</comment>
<evidence type="ECO:0000313" key="1">
    <source>
        <dbReference type="EMBL" id="CAB4025337.1"/>
    </source>
</evidence>
<reference evidence="1" key="1">
    <citation type="submission" date="2020-04" db="EMBL/GenBank/DDBJ databases">
        <authorList>
            <person name="Alioto T."/>
            <person name="Alioto T."/>
            <person name="Gomez Garrido J."/>
        </authorList>
    </citation>
    <scope>NUCLEOTIDE SEQUENCE</scope>
    <source>
        <strain evidence="1">A484AB</strain>
    </source>
</reference>
<accession>A0A6S7J4Q7</accession>
<sequence length="581" mass="67853">LDIRARGFWESQRSAFFDIRVCHPNADSYKDLELRQVYKIHENEKKRLYARRVLEIEQGTFTPLVFTTTGDMGKECVRYHSRLAELVAIKKGEDYATTMSWIRARTSFALLRSALTCLRGSRARKIMYDIRNIDFNIENAETSLITKALFNNSNLKRWNIRDSPNSLQQHRLWLEIYSLFESKSSWISNTDDVKCYCVVVFNSSTVEENNTMANDAKWQNNLDDQTNQTHNEVFNHDNYIEFADDAAVISGQDRYLLSKFSWHFTVATLSKTALGVFSKECSTFMKMLNEKQGLDRSRLDEHLRMSFLLVLYLEIYNLKVCGSSNIFVHEYEFHKRSSTRMSWIVKTKLTLLILTRNVVPSRPLEKILPFLLISGSISFMNLNHPSSALTSENFRKTFITLLYAISITLFRHNHYCMSSLDTNLENNKFAFHTTKILCGWSQFAIFLQKSFKEWNDRYKRGGGGIIQRHNQLRDLEAELLNIVCNDVQIEPILQEINGEPLDPGANRSLDARLDVHARGFWERQRSAFFDIRVCHPNAESYRDLTPVQIYRIHENEKKRMYNNRIGAAMHTRLKNVKKSTL</sequence>
<feature type="non-terminal residue" evidence="1">
    <location>
        <position position="1"/>
    </location>
</feature>
<evidence type="ECO:0000313" key="2">
    <source>
        <dbReference type="Proteomes" id="UP001152795"/>
    </source>
</evidence>
<proteinExistence type="predicted"/>
<keyword evidence="2" id="KW-1185">Reference proteome</keyword>
<name>A0A6S7J4Q7_PARCT</name>